<proteinExistence type="predicted"/>
<gene>
    <name evidence="1" type="ORF">EZS27_014570</name>
</gene>
<dbReference type="AlphaFoldDB" id="A0A5J4RV77"/>
<dbReference type="EMBL" id="SNRY01000708">
    <property type="protein sequence ID" value="KAA6337342.1"/>
    <property type="molecule type" value="Genomic_DNA"/>
</dbReference>
<evidence type="ECO:0008006" key="2">
    <source>
        <dbReference type="Google" id="ProtNLM"/>
    </source>
</evidence>
<comment type="caution">
    <text evidence="1">The sequence shown here is derived from an EMBL/GenBank/DDBJ whole genome shotgun (WGS) entry which is preliminary data.</text>
</comment>
<name>A0A5J4RV77_9ZZZZ</name>
<sequence>MKKTILYPQLFACLSLLFFLAGCEREEFVSEHIALNALEVQLSITRAYSADDPTLTTPNSRRNWVLEVQIEGSNTEDYIFSEQDEVWIPKNKPAYFPASINNDGCNVTFTLRPPYSPNGAIGQNGSAAGLLEADTLRNTVKLKPQGSIYAVALAHVNSLIEIVLDTSIENKVVEIETEDINIRLYSAGNGSCLGIVPNGSSSMILKTKVSEEDHSYVVLNVAAGVEPNTRYLFIINDIAYSPVISPWSDVTGSVATMTDLKEFIHIEGYTGIISLYFSGNSVRLYPHPDSKEGEGIYYFPSTLGNDVLINSIQLETYSKNILIGRYFGGQNRIKLKVDSEGKLLLRKQENKIAPISIVGEMQLINTEPGLHYKQEADIDFSCLPEKQWTPIGSFESPFKGVYDGNGYKINHLDLDIKGYLARNSEHLEGDPKMSNAHVVKYYWALPIKTVGLFGVNNGTINNVHIASGTISVSEIERENEATVAFGAICGYSDGGRITNCVNNALMQIHMIAQPADFMTSYDFFTVGGICGTSRGNIENCINYGNIIAEKGVFAHLLIGGICGNLYSRYETDKIQINSCINHGNLLFNDLSFDFETEGLGYGGISGMMHYYYPYKKDDFDDLNDNIQKIVNCYNTGNAIERGILETKGELAGIVAMMFYPLSTYSGKISSCYSIGKVKVNSIHWDWFLDPLIGSIVELYDPANVPKDSINVPKDSINAPKDSINAPKDSINPFRLFIENCFYSATAWEKVRFHNDACYFPQWEREVLLDEELEYVKMVNKKILEATPAFSQDSWPTSDTWDTSVWGDLGSWNNGNPIYPKLRFEKDFRFYP</sequence>
<dbReference type="PROSITE" id="PS51257">
    <property type="entry name" value="PROKAR_LIPOPROTEIN"/>
    <property type="match status" value="1"/>
</dbReference>
<accession>A0A5J4RV77</accession>
<protein>
    <recommendedName>
        <fullName evidence="2">GLUG domain-containing protein</fullName>
    </recommendedName>
</protein>
<evidence type="ECO:0000313" key="1">
    <source>
        <dbReference type="EMBL" id="KAA6337342.1"/>
    </source>
</evidence>
<organism evidence="1">
    <name type="scientific">termite gut metagenome</name>
    <dbReference type="NCBI Taxonomy" id="433724"/>
    <lineage>
        <taxon>unclassified sequences</taxon>
        <taxon>metagenomes</taxon>
        <taxon>organismal metagenomes</taxon>
    </lineage>
</organism>
<reference evidence="1" key="1">
    <citation type="submission" date="2019-03" db="EMBL/GenBank/DDBJ databases">
        <title>Single cell metagenomics reveals metabolic interactions within the superorganism composed of flagellate Streblomastix strix and complex community of Bacteroidetes bacteria on its surface.</title>
        <authorList>
            <person name="Treitli S.C."/>
            <person name="Kolisko M."/>
            <person name="Husnik F."/>
            <person name="Keeling P."/>
            <person name="Hampl V."/>
        </authorList>
    </citation>
    <scope>NUCLEOTIDE SEQUENCE</scope>
    <source>
        <strain evidence="1">STM</strain>
    </source>
</reference>
<dbReference type="Gene3D" id="2.160.20.110">
    <property type="match status" value="1"/>
</dbReference>